<keyword evidence="7" id="KW-1185">Reference proteome</keyword>
<dbReference type="SUPFAM" id="SSF57424">
    <property type="entry name" value="LDL receptor-like module"/>
    <property type="match status" value="4"/>
</dbReference>
<keyword evidence="4" id="KW-0472">Membrane</keyword>
<organism evidence="6 7">
    <name type="scientific">Pseudolycoriella hygida</name>
    <dbReference type="NCBI Taxonomy" id="35572"/>
    <lineage>
        <taxon>Eukaryota</taxon>
        <taxon>Metazoa</taxon>
        <taxon>Ecdysozoa</taxon>
        <taxon>Arthropoda</taxon>
        <taxon>Hexapoda</taxon>
        <taxon>Insecta</taxon>
        <taxon>Pterygota</taxon>
        <taxon>Neoptera</taxon>
        <taxon>Endopterygota</taxon>
        <taxon>Diptera</taxon>
        <taxon>Nematocera</taxon>
        <taxon>Sciaroidea</taxon>
        <taxon>Sciaridae</taxon>
        <taxon>Pseudolycoriella</taxon>
    </lineage>
</organism>
<evidence type="ECO:0000259" key="5">
    <source>
        <dbReference type="Pfam" id="PF01683"/>
    </source>
</evidence>
<dbReference type="CDD" id="cd00112">
    <property type="entry name" value="LDLa"/>
    <property type="match status" value="4"/>
</dbReference>
<dbReference type="Gene3D" id="4.10.400.10">
    <property type="entry name" value="Low-density Lipoprotein Receptor"/>
    <property type="match status" value="4"/>
</dbReference>
<evidence type="ECO:0000256" key="2">
    <source>
        <dbReference type="PROSITE-ProRule" id="PRU00124"/>
    </source>
</evidence>
<feature type="disulfide bond" evidence="2">
    <location>
        <begin position="1368"/>
        <end position="1383"/>
    </location>
</feature>
<feature type="compositionally biased region" description="Basic and acidic residues" evidence="3">
    <location>
        <begin position="676"/>
        <end position="695"/>
    </location>
</feature>
<keyword evidence="1 2" id="KW-1015">Disulfide bond</keyword>
<dbReference type="PANTHER" id="PTHR39069:SF1">
    <property type="entry name" value="ECDYSONE-INDUCIBLE GENE E1, ISOFORM A"/>
    <property type="match status" value="1"/>
</dbReference>
<dbReference type="InterPro" id="IPR001171">
    <property type="entry name" value="ERG24_DHCR-like"/>
</dbReference>
<feature type="transmembrane region" description="Helical" evidence="4">
    <location>
        <begin position="80"/>
        <end position="104"/>
    </location>
</feature>
<dbReference type="PROSITE" id="PS01209">
    <property type="entry name" value="LDLRA_1"/>
    <property type="match status" value="2"/>
</dbReference>
<feature type="disulfide bond" evidence="2">
    <location>
        <begin position="1356"/>
        <end position="1374"/>
    </location>
</feature>
<feature type="compositionally biased region" description="Low complexity" evidence="3">
    <location>
        <begin position="780"/>
        <end position="799"/>
    </location>
</feature>
<proteinExistence type="predicted"/>
<evidence type="ECO:0000256" key="3">
    <source>
        <dbReference type="SAM" id="MobiDB-lite"/>
    </source>
</evidence>
<reference evidence="6" key="1">
    <citation type="submission" date="2022-07" db="EMBL/GenBank/DDBJ databases">
        <authorList>
            <person name="Trinca V."/>
            <person name="Uliana J.V.C."/>
            <person name="Torres T.T."/>
            <person name="Ward R.J."/>
            <person name="Monesi N."/>
        </authorList>
    </citation>
    <scope>NUCLEOTIDE SEQUENCE</scope>
    <source>
        <strain evidence="6">HSMRA1968</strain>
        <tissue evidence="6">Whole embryos</tissue>
    </source>
</reference>
<dbReference type="InterPro" id="IPR002172">
    <property type="entry name" value="LDrepeatLR_classA_rpt"/>
</dbReference>
<feature type="transmembrane region" description="Helical" evidence="4">
    <location>
        <begin position="222"/>
        <end position="241"/>
    </location>
</feature>
<feature type="domain" description="EB" evidence="5">
    <location>
        <begin position="387"/>
        <end position="434"/>
    </location>
</feature>
<comment type="caution">
    <text evidence="2">Lacks conserved residue(s) required for the propagation of feature annotation.</text>
</comment>
<dbReference type="Pfam" id="PF01683">
    <property type="entry name" value="EB"/>
    <property type="match status" value="1"/>
</dbReference>
<gene>
    <name evidence="6" type="primary">SSPO</name>
    <name evidence="6" type="ORF">Bhyg_08647</name>
</gene>
<dbReference type="PANTHER" id="PTHR39069">
    <property type="entry name" value="ECDYSONE-INDUCIBLE GENE E1, ISOFORM A"/>
    <property type="match status" value="1"/>
</dbReference>
<evidence type="ECO:0000256" key="1">
    <source>
        <dbReference type="ARBA" id="ARBA00023157"/>
    </source>
</evidence>
<feature type="compositionally biased region" description="Basic and acidic residues" evidence="3">
    <location>
        <begin position="704"/>
        <end position="720"/>
    </location>
</feature>
<feature type="transmembrane region" description="Helical" evidence="4">
    <location>
        <begin position="50"/>
        <end position="68"/>
    </location>
</feature>
<evidence type="ECO:0000313" key="6">
    <source>
        <dbReference type="EMBL" id="KAJ6643682.1"/>
    </source>
</evidence>
<evidence type="ECO:0000256" key="4">
    <source>
        <dbReference type="SAM" id="Phobius"/>
    </source>
</evidence>
<feature type="disulfide bond" evidence="2">
    <location>
        <begin position="1299"/>
        <end position="1317"/>
    </location>
</feature>
<keyword evidence="4" id="KW-1133">Transmembrane helix</keyword>
<sequence>MLSRFTSRSEMKNSNEEILNDKSLSLSAKLRSKGEINMANDWIESVNQRIISPLFLLIFPVAVQYLCAAGNPEKPFQISFLFGNVFAWKVVSAMILWALVSMFVPSKVFHGPTTTFGYTPKYQANGELYYFATLTVFGVITYTNPKLWVSVYDNFGPILGVLNVVALSLCLYLLIHAKLRKDEKDPYLLDKKFPLLHEFYRGMELHPTIFGVQVKQLVNCRIGMMVWQLLVLIFFSAAYQLKGFDAGHLTNVLLQTVFLYKFMRWETGHQSAIPYFLHDGTELILKLTCFRLVHLIEERNLFDVKNLSFIIVCWTNIFFTNEMEMASIRRILIIMIICMSRIAQSQMTVELGARCYHDMDCTDFIKGSVCSMAGYCECAPYFVRLNESTCLQSQLLGNDCVLPEQCSLRVANSSCLAGACRCVEGFLQFRKHTCLQPARPGMVCYSNQQCRMWNGLSHCDFLIPNLFGRCQCSTPARQVGASCVVEDVNFEMVDDVLPIFEKPHQQKPLPVTDSPKVTEDDSVVVESVTTEVTQTETESVATEDIHIVTEAASVTTETHIETTEFLDLAPVATEEEVLTENIDSQPLSTVAIVDVTTEVNILKEDEESAPVVHSSQTDNIPTEEEVTDNLIASNDDKDSIEEIESESYTEKVESVTGSLEDSNQDEVIEEGTTSTPDEKIEKDEEHSQGTEEKTDANAAGQGKTENEETLDKSSEESKEETNEESNEESHQSNETSAEENVSIDAGDSEEEITNSSNSGEETDSSLVSNEETTSEEESTQENVNETNNSESEVAGNISSSEEEDDISTESVHQVDENKPEVLSNEIHSVDEIPTNVQEKESIAEIVNQESDVPPSVAAVPQEQPDTLNQIKNEELNVEESTNKVDQSEPSRDNEKEKTEPIRDDNEETDDVINLIDSDPGIVEDKLTIESDILRQEEVQQTIVETTTAAIGSIESVTAKETFLSTIEDVATSELQTNAPTTQIYDTMEEISSTLDEELLPQSTVELEHLITTDSITSIRPEDLTTIFPKDNDATEDYLQLSTQSSIRDEDVQATEGNLLKHHEPYHTTTEIPFETTTLQALGTRTTAMEPNAPVSTKRPMDFTEAPAVTELNTTPFMDRTELPSSTTESVRTSTMLNVRPQLQGIRTRVDLGHGPISLGLLCESDHHCQLADPYTYCNANKRCDCAHSHDKEQKLCSAESTGCSRGTFQCRSSGVCISWYFVCDGRPDCSDGSDEECNLNRMHGDVKECPKQAFKCQMSGRCVSRAALCDGKKQCSHGEDEMGCNSLRSGRCPEHTFRCKSGECLPEYEFCNAIISCADGSDEPPHLCGSKAVPDFFLRLLTEPNQRGNRYCPLRCGNGRCRSTAIICSGRDGCGDGSDEETCGVCRCPAPVYNDQRSHEIHRQFLTGCYKKHHKNINLTQCGRLIRKSKMCTFTSSRLQKSMSSARRLLFLMLQSRDRKFVQFLTKFWCKKFRVMNILT</sequence>
<comment type="caution">
    <text evidence="6">The sequence shown here is derived from an EMBL/GenBank/DDBJ whole genome shotgun (WGS) entry which is preliminary data.</text>
</comment>
<dbReference type="EMBL" id="WJQU01000002">
    <property type="protein sequence ID" value="KAJ6643682.1"/>
    <property type="molecule type" value="Genomic_DNA"/>
</dbReference>
<feature type="region of interest" description="Disordered" evidence="3">
    <location>
        <begin position="604"/>
        <end position="907"/>
    </location>
</feature>
<dbReference type="GO" id="GO:0016628">
    <property type="term" value="F:oxidoreductase activity, acting on the CH-CH group of donors, NAD or NADP as acceptor"/>
    <property type="evidence" value="ECO:0007669"/>
    <property type="project" value="InterPro"/>
</dbReference>
<feature type="compositionally biased region" description="Basic and acidic residues" evidence="3">
    <location>
        <begin position="880"/>
        <end position="903"/>
    </location>
</feature>
<dbReference type="InterPro" id="IPR006149">
    <property type="entry name" value="EB_dom"/>
</dbReference>
<dbReference type="OrthoDB" id="9991628at2759"/>
<dbReference type="GO" id="GO:0016020">
    <property type="term" value="C:membrane"/>
    <property type="evidence" value="ECO:0007669"/>
    <property type="project" value="InterPro"/>
</dbReference>
<feature type="disulfide bond" evidence="2">
    <location>
        <begin position="1269"/>
        <end position="1284"/>
    </location>
</feature>
<evidence type="ECO:0000313" key="7">
    <source>
        <dbReference type="Proteomes" id="UP001151699"/>
    </source>
</evidence>
<dbReference type="Pfam" id="PF00057">
    <property type="entry name" value="Ldl_recept_a"/>
    <property type="match status" value="3"/>
</dbReference>
<dbReference type="InterPro" id="IPR023415">
    <property type="entry name" value="LDLR_class-A_CS"/>
</dbReference>
<keyword evidence="4" id="KW-0812">Transmembrane</keyword>
<protein>
    <submittedName>
        <fullName evidence="6">SCO-spondin</fullName>
    </submittedName>
</protein>
<dbReference type="PRINTS" id="PR00261">
    <property type="entry name" value="LDLRECEPTOR"/>
</dbReference>
<name>A0A9Q0N5R4_9DIPT</name>
<dbReference type="PROSITE" id="PS50068">
    <property type="entry name" value="LDLRA_2"/>
    <property type="match status" value="4"/>
</dbReference>
<dbReference type="Pfam" id="PF01222">
    <property type="entry name" value="ERG4_ERG24"/>
    <property type="match status" value="1"/>
</dbReference>
<feature type="transmembrane region" description="Helical" evidence="4">
    <location>
        <begin position="155"/>
        <end position="175"/>
    </location>
</feature>
<dbReference type="InterPro" id="IPR036055">
    <property type="entry name" value="LDL_receptor-like_sf"/>
</dbReference>
<dbReference type="GO" id="GO:0016126">
    <property type="term" value="P:sterol biosynthetic process"/>
    <property type="evidence" value="ECO:0007669"/>
    <property type="project" value="InterPro"/>
</dbReference>
<dbReference type="SMART" id="SM00192">
    <property type="entry name" value="LDLa"/>
    <property type="match status" value="4"/>
</dbReference>
<feature type="disulfide bond" evidence="2">
    <location>
        <begin position="1292"/>
        <end position="1304"/>
    </location>
</feature>
<accession>A0A9Q0N5R4</accession>
<feature type="compositionally biased region" description="Acidic residues" evidence="3">
    <location>
        <begin position="638"/>
        <end position="647"/>
    </location>
</feature>
<dbReference type="Proteomes" id="UP001151699">
    <property type="component" value="Chromosome B"/>
</dbReference>